<gene>
    <name evidence="3" type="ORF">GO738_07705</name>
</gene>
<evidence type="ECO:0000313" key="4">
    <source>
        <dbReference type="Proteomes" id="UP000468327"/>
    </source>
</evidence>
<dbReference type="PROSITE" id="PS52050">
    <property type="entry name" value="WYL"/>
    <property type="match status" value="1"/>
</dbReference>
<organism evidence="3 4">
    <name type="scientific">Gordonibacter urolithinfaciens</name>
    <dbReference type="NCBI Taxonomy" id="1335613"/>
    <lineage>
        <taxon>Bacteria</taxon>
        <taxon>Bacillati</taxon>
        <taxon>Actinomycetota</taxon>
        <taxon>Coriobacteriia</taxon>
        <taxon>Eggerthellales</taxon>
        <taxon>Eggerthellaceae</taxon>
        <taxon>Gordonibacter</taxon>
    </lineage>
</organism>
<name>A0A6N8IH44_9ACTN</name>
<reference evidence="3 4" key="1">
    <citation type="submission" date="2019-11" db="EMBL/GenBank/DDBJ databases">
        <title>Whole genome shotgun sequencing (WGS) data from Adlercreutzia equolifaciens ResAG-91, Eggerthella lenta MRI-F36, MRI-F37, MRI-F40, ResAG-49, ResAG-88, ResAG-121, ResAG-145, and Gordonibacter sp. ResAG-5, ResAG-26, ResAG-43, ResAG-50, ResAG-59.</title>
        <authorList>
            <person name="Stoll D.A."/>
            <person name="Danylec N."/>
            <person name="Franz C.M.A.P."/>
            <person name="Huch M."/>
        </authorList>
    </citation>
    <scope>NUCLEOTIDE SEQUENCE [LARGE SCALE GENOMIC DNA]</scope>
    <source>
        <strain evidence="3 4">ResAG-59</strain>
    </source>
</reference>
<dbReference type="SUPFAM" id="SSF46785">
    <property type="entry name" value="Winged helix' DNA-binding domain"/>
    <property type="match status" value="1"/>
</dbReference>
<protein>
    <submittedName>
        <fullName evidence="3">WYL domain-containing protein</fullName>
    </submittedName>
</protein>
<dbReference type="EMBL" id="WPOC01000010">
    <property type="protein sequence ID" value="MVN15231.1"/>
    <property type="molecule type" value="Genomic_DNA"/>
</dbReference>
<dbReference type="Pfam" id="PF25583">
    <property type="entry name" value="WCX"/>
    <property type="match status" value="1"/>
</dbReference>
<feature type="domain" description="WCX" evidence="2">
    <location>
        <begin position="246"/>
        <end position="322"/>
    </location>
</feature>
<dbReference type="InterPro" id="IPR036390">
    <property type="entry name" value="WH_DNA-bd_sf"/>
</dbReference>
<dbReference type="InterPro" id="IPR057727">
    <property type="entry name" value="WCX_dom"/>
</dbReference>
<proteinExistence type="predicted"/>
<evidence type="ECO:0000313" key="3">
    <source>
        <dbReference type="EMBL" id="MVN15231.1"/>
    </source>
</evidence>
<feature type="domain" description="WYL" evidence="1">
    <location>
        <begin position="142"/>
        <end position="215"/>
    </location>
</feature>
<evidence type="ECO:0000259" key="2">
    <source>
        <dbReference type="Pfam" id="PF25583"/>
    </source>
</evidence>
<dbReference type="RefSeq" id="WP_157004992.1">
    <property type="nucleotide sequence ID" value="NZ_DBEZYS010000082.1"/>
</dbReference>
<evidence type="ECO:0000259" key="1">
    <source>
        <dbReference type="Pfam" id="PF13280"/>
    </source>
</evidence>
<dbReference type="PANTHER" id="PTHR34580">
    <property type="match status" value="1"/>
</dbReference>
<dbReference type="InterPro" id="IPR026881">
    <property type="entry name" value="WYL_dom"/>
</dbReference>
<keyword evidence="4" id="KW-1185">Reference proteome</keyword>
<dbReference type="Proteomes" id="UP000468327">
    <property type="component" value="Unassembled WGS sequence"/>
</dbReference>
<dbReference type="PANTHER" id="PTHR34580:SF1">
    <property type="entry name" value="PROTEIN PAFC"/>
    <property type="match status" value="1"/>
</dbReference>
<accession>A0A6N8IH44</accession>
<comment type="caution">
    <text evidence="3">The sequence shown here is derived from an EMBL/GenBank/DDBJ whole genome shotgun (WGS) entry which is preliminary data.</text>
</comment>
<dbReference type="Pfam" id="PF13280">
    <property type="entry name" value="WYL"/>
    <property type="match status" value="1"/>
</dbReference>
<dbReference type="InterPro" id="IPR051534">
    <property type="entry name" value="CBASS_pafABC_assoc_protein"/>
</dbReference>
<sequence>MAVNRQKLKLLYLMRMLEEETDAEQGLTMSQILERLEAQGITAERKGIYRDIEALREFGLDVRTYQRAPVEYALERRDFAFHELLLLVDAVQSSRFLTQRKSDALVEAVKRLASARQRALLDKRLHVEGRIKMQNESVFHSVDRIQEAIAQKRQISFVYFKYDAAKEKVLQHGGERYVETPVQLVYAEGYYYLVVFNEKHDDFATYRVDRMDRIKITDAPAVKNERIATFDAQELEGRAFGMYSGEPVAATLLVSGEAMGAIIDRFGKDVESLPAGEGWARVYATVMKSPVLFGWLAQFGDRVRIEKPASLAAEYRDYLAGIVASYGE</sequence>
<dbReference type="AlphaFoldDB" id="A0A6N8IH44"/>